<evidence type="ECO:0000313" key="2">
    <source>
        <dbReference type="EMBL" id="CUU09026.1"/>
    </source>
</evidence>
<dbReference type="Proteomes" id="UP000182011">
    <property type="component" value="Unassembled WGS sequence"/>
</dbReference>
<proteinExistence type="predicted"/>
<name>A0A0P1LW05_9BACT</name>
<reference evidence="2 3" key="2">
    <citation type="submission" date="2015-11" db="EMBL/GenBank/DDBJ databases">
        <authorList>
            <person name="Zhang Y."/>
            <person name="Guo Z."/>
        </authorList>
    </citation>
    <scope>NUCLEOTIDE SEQUENCE [LARGE SCALE GENOMIC DNA]</scope>
    <source>
        <strain evidence="2">JGI-4</strain>
    </source>
</reference>
<evidence type="ECO:0000313" key="1">
    <source>
        <dbReference type="EMBL" id="CUS77448.1"/>
    </source>
</evidence>
<accession>A0A0P1NWX9</accession>
<dbReference type="Pfam" id="PF11013">
    <property type="entry name" value="DUF2851"/>
    <property type="match status" value="2"/>
</dbReference>
<accession>A0A0P1LJ84</accession>
<dbReference type="RefSeq" id="WP_047133387.1">
    <property type="nucleotide sequence ID" value="NZ_CZVI01000001.1"/>
</dbReference>
<evidence type="ECO:0000313" key="4">
    <source>
        <dbReference type="Proteomes" id="UP000182200"/>
    </source>
</evidence>
<keyword evidence="4" id="KW-1185">Reference proteome</keyword>
<evidence type="ECO:0000313" key="3">
    <source>
        <dbReference type="Proteomes" id="UP000182011"/>
    </source>
</evidence>
<accession>A0A0S4NCW8</accession>
<dbReference type="EMBL" id="FAOP01000012">
    <property type="protein sequence ID" value="CUU09026.1"/>
    <property type="molecule type" value="Genomic_DNA"/>
</dbReference>
<dbReference type="OrthoDB" id="148404at2"/>
<accession>A0A0P1LU83</accession>
<evidence type="ECO:0008006" key="5">
    <source>
        <dbReference type="Google" id="ProtNLM"/>
    </source>
</evidence>
<dbReference type="AlphaFoldDB" id="A0A0P1LW05"/>
<organism evidence="2 3">
    <name type="scientific">Candidatus Kryptonium thompsonii</name>
    <dbReference type="NCBI Taxonomy" id="1633631"/>
    <lineage>
        <taxon>Bacteria</taxon>
        <taxon>Pseudomonadati</taxon>
        <taxon>Candidatus Kryptoniota</taxon>
        <taxon>Candidatus Kryptonium</taxon>
    </lineage>
</organism>
<sequence>MLNPKDIDEIYLYSIWLSSGRNLTLKAKANCVVEILDVGEINTDDGADFINAKVKINGKTYCGDVEIHIRASDWKRHKHYLDERYNTVILHVVLEDDTSDGFVQTISGRKVLNAEIDRKVSFPRALVGKDDKIKCCEINQIVPAEEKLKWIKKLGLTRLFFKARNLSERLLEIIDENFFLISEPPENYLPTYRSYSLYQLSHRFIWDQLLYEKIMEGLGYSKNKLPFQRLSKNLTLRFISEHSFAHSYEKQILKIQAILFGVSGLLEYYVKKRLDHETKLFLEEMYQEWVNVKKSYRSEIMHHSEWKLSSVRPANSPVFKLAGASVLIWRLIHEDFYAKASDIILSKVNLTEKIQHLVNLLRVKSEGYWENHYNFGRGRNVKTGYTIGISKSKEIVVNAILPIMLVFSRIFKKEDIGKRLIEIYKNFPNLSSNWITAKLEDELFKGRMKISSSGLTHQGGIQLYKFYCSNALCSACAIGNKLFL</sequence>
<accession>A0A0P1MPP1</accession>
<accession>A0A0P1LW05</accession>
<dbReference type="Proteomes" id="UP000182200">
    <property type="component" value="Unassembled WGS sequence"/>
</dbReference>
<dbReference type="EMBL" id="CZVI01000001">
    <property type="protein sequence ID" value="CUS77448.1"/>
    <property type="molecule type" value="Genomic_DNA"/>
</dbReference>
<accession>A0A0P1L8G9</accession>
<protein>
    <recommendedName>
        <fullName evidence="5">DUF2851 domain-containing protein</fullName>
    </recommendedName>
</protein>
<dbReference type="STRING" id="1633631.GCA_001442925_02242"/>
<accession>A0A0P1PAP3</accession>
<gene>
    <name evidence="2" type="ORF">JGI4_02249</name>
    <name evidence="1" type="ORF">JGI8_00125</name>
</gene>
<reference evidence="1 4" key="1">
    <citation type="submission" date="2015-11" db="EMBL/GenBank/DDBJ databases">
        <authorList>
            <person name="Varghese N."/>
        </authorList>
    </citation>
    <scope>NUCLEOTIDE SEQUENCE [LARGE SCALE GENOMIC DNA]</scope>
    <source>
        <strain evidence="1 4">JGI-8</strain>
    </source>
</reference>
<dbReference type="InterPro" id="IPR021272">
    <property type="entry name" value="DUF2851"/>
</dbReference>
<accession>A0A0P1MFM4</accession>